<reference evidence="1 2" key="1">
    <citation type="submission" date="2018-08" db="EMBL/GenBank/DDBJ databases">
        <title>Meiothermus terrae DSM 26712 genome sequencing project.</title>
        <authorList>
            <person name="Da Costa M.S."/>
            <person name="Albuquerque L."/>
            <person name="Raposo P."/>
            <person name="Froufe H.J.C."/>
            <person name="Barroso C.S."/>
            <person name="Egas C."/>
        </authorList>
    </citation>
    <scope>NUCLEOTIDE SEQUENCE [LARGE SCALE GENOMIC DNA]</scope>
    <source>
        <strain evidence="1 2">DSM 26712</strain>
    </source>
</reference>
<gene>
    <name evidence="1" type="ORF">Mterra_03678</name>
</gene>
<dbReference type="EMBL" id="QXDL01000268">
    <property type="protein sequence ID" value="RIH78287.1"/>
    <property type="molecule type" value="Genomic_DNA"/>
</dbReference>
<comment type="caution">
    <text evidence="1">The sequence shown here is derived from an EMBL/GenBank/DDBJ whole genome shotgun (WGS) entry which is preliminary data.</text>
</comment>
<dbReference type="Gene3D" id="3.40.50.12270">
    <property type="match status" value="1"/>
</dbReference>
<dbReference type="Proteomes" id="UP000265715">
    <property type="component" value="Unassembled WGS sequence"/>
</dbReference>
<proteinExistence type="predicted"/>
<keyword evidence="2" id="KW-1185">Reference proteome</keyword>
<dbReference type="InterPro" id="IPR029058">
    <property type="entry name" value="AB_hydrolase_fold"/>
</dbReference>
<dbReference type="RefSeq" id="WP_176582556.1">
    <property type="nucleotide sequence ID" value="NZ_QXDL01000268.1"/>
</dbReference>
<protein>
    <submittedName>
        <fullName evidence="1">Uncharacterized protein</fullName>
    </submittedName>
</protein>
<dbReference type="AlphaFoldDB" id="A0A399E104"/>
<name>A0A399E104_9DEIN</name>
<dbReference type="SUPFAM" id="SSF53474">
    <property type="entry name" value="alpha/beta-Hydrolases"/>
    <property type="match status" value="1"/>
</dbReference>
<accession>A0A399E104</accession>
<sequence>MYINLYGLNVVYDDRGRGPLVLLLAETAEHWADCEPLPAGYRFIVPDLPGFGRSEGSSLAPEELAEFVVALVTMLNAGLPRLLVRGVGEAVGRALAGRMGLEPRPCPGRDALLRLLDAG</sequence>
<evidence type="ECO:0000313" key="1">
    <source>
        <dbReference type="EMBL" id="RIH78287.1"/>
    </source>
</evidence>
<evidence type="ECO:0000313" key="2">
    <source>
        <dbReference type="Proteomes" id="UP000265715"/>
    </source>
</evidence>
<organism evidence="1 2">
    <name type="scientific">Calidithermus terrae</name>
    <dbReference type="NCBI Taxonomy" id="1408545"/>
    <lineage>
        <taxon>Bacteria</taxon>
        <taxon>Thermotogati</taxon>
        <taxon>Deinococcota</taxon>
        <taxon>Deinococci</taxon>
        <taxon>Thermales</taxon>
        <taxon>Thermaceae</taxon>
        <taxon>Calidithermus</taxon>
    </lineage>
</organism>